<protein>
    <submittedName>
        <fullName evidence="6">LysR family transcriptional regulator</fullName>
    </submittedName>
</protein>
<evidence type="ECO:0000256" key="4">
    <source>
        <dbReference type="ARBA" id="ARBA00023163"/>
    </source>
</evidence>
<accession>A0ABQ3MXQ5</accession>
<dbReference type="Gene3D" id="3.40.190.290">
    <property type="match status" value="1"/>
</dbReference>
<organism evidence="6 7">
    <name type="scientific">Lentzea cavernae</name>
    <dbReference type="NCBI Taxonomy" id="2020703"/>
    <lineage>
        <taxon>Bacteria</taxon>
        <taxon>Bacillati</taxon>
        <taxon>Actinomycetota</taxon>
        <taxon>Actinomycetes</taxon>
        <taxon>Pseudonocardiales</taxon>
        <taxon>Pseudonocardiaceae</taxon>
        <taxon>Lentzea</taxon>
    </lineage>
</organism>
<dbReference type="Proteomes" id="UP000605568">
    <property type="component" value="Unassembled WGS sequence"/>
</dbReference>
<feature type="domain" description="HTH lysR-type" evidence="5">
    <location>
        <begin position="53"/>
        <end position="105"/>
    </location>
</feature>
<dbReference type="InterPro" id="IPR005119">
    <property type="entry name" value="LysR_subst-bd"/>
</dbReference>
<dbReference type="InterPro" id="IPR036388">
    <property type="entry name" value="WH-like_DNA-bd_sf"/>
</dbReference>
<dbReference type="SUPFAM" id="SSF46785">
    <property type="entry name" value="Winged helix' DNA-binding domain"/>
    <property type="match status" value="1"/>
</dbReference>
<dbReference type="EMBL" id="BNAR01000027">
    <property type="protein sequence ID" value="GHH62131.1"/>
    <property type="molecule type" value="Genomic_DNA"/>
</dbReference>
<dbReference type="CDD" id="cd08434">
    <property type="entry name" value="PBP2_GltC_like"/>
    <property type="match status" value="1"/>
</dbReference>
<dbReference type="PANTHER" id="PTHR30346">
    <property type="entry name" value="TRANSCRIPTIONAL DUAL REGULATOR HCAR-RELATED"/>
    <property type="match status" value="1"/>
</dbReference>
<dbReference type="InterPro" id="IPR000847">
    <property type="entry name" value="LysR_HTH_N"/>
</dbReference>
<keyword evidence="2" id="KW-0805">Transcription regulation</keyword>
<evidence type="ECO:0000256" key="1">
    <source>
        <dbReference type="ARBA" id="ARBA00009437"/>
    </source>
</evidence>
<evidence type="ECO:0000256" key="2">
    <source>
        <dbReference type="ARBA" id="ARBA00023015"/>
    </source>
</evidence>
<dbReference type="PROSITE" id="PS50931">
    <property type="entry name" value="HTH_LYSR"/>
    <property type="match status" value="1"/>
</dbReference>
<dbReference type="Pfam" id="PF03466">
    <property type="entry name" value="LysR_substrate"/>
    <property type="match status" value="1"/>
</dbReference>
<dbReference type="Pfam" id="PF00126">
    <property type="entry name" value="HTH_1"/>
    <property type="match status" value="1"/>
</dbReference>
<dbReference type="Gene3D" id="1.10.10.10">
    <property type="entry name" value="Winged helix-like DNA-binding domain superfamily/Winged helix DNA-binding domain"/>
    <property type="match status" value="1"/>
</dbReference>
<evidence type="ECO:0000313" key="7">
    <source>
        <dbReference type="Proteomes" id="UP000605568"/>
    </source>
</evidence>
<dbReference type="InterPro" id="IPR036390">
    <property type="entry name" value="WH_DNA-bd_sf"/>
</dbReference>
<gene>
    <name evidence="6" type="ORF">GCM10017774_89460</name>
</gene>
<evidence type="ECO:0000259" key="5">
    <source>
        <dbReference type="PROSITE" id="PS50931"/>
    </source>
</evidence>
<dbReference type="SUPFAM" id="SSF53850">
    <property type="entry name" value="Periplasmic binding protein-like II"/>
    <property type="match status" value="1"/>
</dbReference>
<evidence type="ECO:0000313" key="6">
    <source>
        <dbReference type="EMBL" id="GHH62131.1"/>
    </source>
</evidence>
<dbReference type="PANTHER" id="PTHR30346:SF28">
    <property type="entry name" value="HTH-TYPE TRANSCRIPTIONAL REGULATOR CYNR"/>
    <property type="match status" value="1"/>
</dbReference>
<keyword evidence="4" id="KW-0804">Transcription</keyword>
<name>A0ABQ3MXQ5_9PSEU</name>
<comment type="caution">
    <text evidence="6">The sequence shown here is derived from an EMBL/GenBank/DDBJ whole genome shotgun (WGS) entry which is preliminary data.</text>
</comment>
<proteinExistence type="inferred from homology"/>
<evidence type="ECO:0000256" key="3">
    <source>
        <dbReference type="ARBA" id="ARBA00023125"/>
    </source>
</evidence>
<reference evidence="7" key="1">
    <citation type="journal article" date="2019" name="Int. J. Syst. Evol. Microbiol.">
        <title>The Global Catalogue of Microorganisms (GCM) 10K type strain sequencing project: providing services to taxonomists for standard genome sequencing and annotation.</title>
        <authorList>
            <consortium name="The Broad Institute Genomics Platform"/>
            <consortium name="The Broad Institute Genome Sequencing Center for Infectious Disease"/>
            <person name="Wu L."/>
            <person name="Ma J."/>
        </authorList>
    </citation>
    <scope>NUCLEOTIDE SEQUENCE [LARGE SCALE GENOMIC DNA]</scope>
    <source>
        <strain evidence="7">CGMCC 4.7367</strain>
    </source>
</reference>
<comment type="similarity">
    <text evidence="1">Belongs to the LysR transcriptional regulatory family.</text>
</comment>
<keyword evidence="3" id="KW-0238">DNA-binding</keyword>
<keyword evidence="7" id="KW-1185">Reference proteome</keyword>
<sequence length="340" mass="37214">MTGCGVYSSAKHANPEAAMDAVNLFTRLTLSHTSNTEMRQNRSVDELELAPKLAVLKALAADEHVTRAAERVGLPQPTVSRWLAELGEQLGSPIITKSGRRVRLTRAGRLLAEAATRSLAALEPGLREVEEELDPEKGRVVLGFLHMLGRSVVPELVRGFRAEHPRVRFGLVQNARYTVVDKLLQGEIDLALVAPPPDEPEVESVVIFEQPLIVVAPVSHPLASREVVRLSDLVDEDLILLEHGYGLRQITDDLFAKAGLTPRVAFESQEIETVRGLVAAGLGVAILTHAEFTPPPGLRELPLSPRSARVFALAWLRDHPLPPAVRAFREHAFRTHGVQA</sequence>